<dbReference type="InterPro" id="IPR050253">
    <property type="entry name" value="Seed_Storage-Functional"/>
</dbReference>
<dbReference type="PANTHER" id="PTHR31189:SF48">
    <property type="entry name" value="LEGUMIN B"/>
    <property type="match status" value="1"/>
</dbReference>
<keyword evidence="1" id="KW-0732">Signal</keyword>
<dbReference type="InterPro" id="IPR006045">
    <property type="entry name" value="Cupin_1"/>
</dbReference>
<dbReference type="EMBL" id="OX459126">
    <property type="protein sequence ID" value="CAI9118176.1"/>
    <property type="molecule type" value="Genomic_DNA"/>
</dbReference>
<evidence type="ECO:0000259" key="2">
    <source>
        <dbReference type="Pfam" id="PF00190"/>
    </source>
</evidence>
<gene>
    <name evidence="3" type="ORF">OLC1_LOCUS24104</name>
</gene>
<feature type="domain" description="Cupin type-1" evidence="2">
    <location>
        <begin position="53"/>
        <end position="112"/>
    </location>
</feature>
<accession>A0AAV1EEJ7</accession>
<dbReference type="InterPro" id="IPR014710">
    <property type="entry name" value="RmlC-like_jellyroll"/>
</dbReference>
<dbReference type="Gene3D" id="2.60.120.10">
    <property type="entry name" value="Jelly Rolls"/>
    <property type="match status" value="1"/>
</dbReference>
<name>A0AAV1EEJ7_OLDCO</name>
<dbReference type="PANTHER" id="PTHR31189">
    <property type="entry name" value="OS03G0336100 PROTEIN-RELATED"/>
    <property type="match status" value="1"/>
</dbReference>
<dbReference type="InterPro" id="IPR011051">
    <property type="entry name" value="RmlC_Cupin_sf"/>
</dbReference>
<feature type="chain" id="PRO_5043751608" evidence="1">
    <location>
        <begin position="21"/>
        <end position="112"/>
    </location>
</feature>
<dbReference type="AlphaFoldDB" id="A0AAV1EEJ7"/>
<dbReference type="Pfam" id="PF00190">
    <property type="entry name" value="Cupin_1"/>
    <property type="match status" value="1"/>
</dbReference>
<keyword evidence="4" id="KW-1185">Reference proteome</keyword>
<protein>
    <submittedName>
        <fullName evidence="3">OLC1v1019707C1</fullName>
    </submittedName>
</protein>
<evidence type="ECO:0000313" key="3">
    <source>
        <dbReference type="EMBL" id="CAI9118176.1"/>
    </source>
</evidence>
<sequence length="112" mass="12998">MAKYSSLFCFLLFFFHTCFAQLEGPQQTVWRDLQEQQQHRLRAKTPCNIQRINAQQPNIQIPSEAGLTELWDSNNPEFECAGVEVERKTIQPQGLLLPHYSNAPKLYYVLQG</sequence>
<dbReference type="SUPFAM" id="SSF51182">
    <property type="entry name" value="RmlC-like cupins"/>
    <property type="match status" value="1"/>
</dbReference>
<organism evidence="3 4">
    <name type="scientific">Oldenlandia corymbosa var. corymbosa</name>
    <dbReference type="NCBI Taxonomy" id="529605"/>
    <lineage>
        <taxon>Eukaryota</taxon>
        <taxon>Viridiplantae</taxon>
        <taxon>Streptophyta</taxon>
        <taxon>Embryophyta</taxon>
        <taxon>Tracheophyta</taxon>
        <taxon>Spermatophyta</taxon>
        <taxon>Magnoliopsida</taxon>
        <taxon>eudicotyledons</taxon>
        <taxon>Gunneridae</taxon>
        <taxon>Pentapetalae</taxon>
        <taxon>asterids</taxon>
        <taxon>lamiids</taxon>
        <taxon>Gentianales</taxon>
        <taxon>Rubiaceae</taxon>
        <taxon>Rubioideae</taxon>
        <taxon>Spermacoceae</taxon>
        <taxon>Hedyotis-Oldenlandia complex</taxon>
        <taxon>Oldenlandia</taxon>
    </lineage>
</organism>
<proteinExistence type="predicted"/>
<evidence type="ECO:0000313" key="4">
    <source>
        <dbReference type="Proteomes" id="UP001161247"/>
    </source>
</evidence>
<dbReference type="Proteomes" id="UP001161247">
    <property type="component" value="Chromosome 9"/>
</dbReference>
<reference evidence="3" key="1">
    <citation type="submission" date="2023-03" db="EMBL/GenBank/DDBJ databases">
        <authorList>
            <person name="Julca I."/>
        </authorList>
    </citation>
    <scope>NUCLEOTIDE SEQUENCE</scope>
</reference>
<evidence type="ECO:0000256" key="1">
    <source>
        <dbReference type="SAM" id="SignalP"/>
    </source>
</evidence>
<feature type="signal peptide" evidence="1">
    <location>
        <begin position="1"/>
        <end position="20"/>
    </location>
</feature>